<evidence type="ECO:0000256" key="10">
    <source>
        <dbReference type="ARBA" id="ARBA00023157"/>
    </source>
</evidence>
<evidence type="ECO:0000256" key="11">
    <source>
        <dbReference type="ARBA" id="ARBA00023444"/>
    </source>
</evidence>
<feature type="transmembrane region" description="Helical" evidence="12">
    <location>
        <begin position="83"/>
        <end position="105"/>
    </location>
</feature>
<evidence type="ECO:0000313" key="13">
    <source>
        <dbReference type="EMBL" id="CCF85917.1"/>
    </source>
</evidence>
<keyword evidence="3 12" id="KW-0812">Transmembrane</keyword>
<evidence type="ECO:0000256" key="12">
    <source>
        <dbReference type="SAM" id="Phobius"/>
    </source>
</evidence>
<dbReference type="EMBL" id="CAGS01000573">
    <property type="protein sequence ID" value="CCF85917.1"/>
    <property type="molecule type" value="Genomic_DNA"/>
</dbReference>
<reference evidence="13 14" key="1">
    <citation type="journal article" date="2012" name="ISME J.">
        <title>Nitrification expanded: discovery, physiology and genomics of a nitrite-oxidizing bacterium from the phylum Chloroflexi.</title>
        <authorList>
            <person name="Sorokin D.Y."/>
            <person name="Lucker S."/>
            <person name="Vejmelkova D."/>
            <person name="Kostrikina N.A."/>
            <person name="Kleerebezem R."/>
            <person name="Rijpstra W.I."/>
            <person name="Damste J.S."/>
            <person name="Le Paslier D."/>
            <person name="Muyzer G."/>
            <person name="Wagner M."/>
            <person name="van Loosdrecht M.C."/>
            <person name="Daims H."/>
        </authorList>
    </citation>
    <scope>NUCLEOTIDE SEQUENCE [LARGE SCALE GENOMIC DNA]</scope>
    <source>
        <strain evidence="14">none</strain>
    </source>
</reference>
<feature type="transmembrane region" description="Helical" evidence="12">
    <location>
        <begin position="20"/>
        <end position="43"/>
    </location>
</feature>
<evidence type="ECO:0000256" key="4">
    <source>
        <dbReference type="ARBA" id="ARBA00022723"/>
    </source>
</evidence>
<keyword evidence="5 12" id="KW-1133">Transmembrane helix</keyword>
<evidence type="ECO:0000256" key="8">
    <source>
        <dbReference type="ARBA" id="ARBA00023133"/>
    </source>
</evidence>
<evidence type="ECO:0000256" key="7">
    <source>
        <dbReference type="ARBA" id="ARBA00023004"/>
    </source>
</evidence>
<evidence type="ECO:0000256" key="5">
    <source>
        <dbReference type="ARBA" id="ARBA00022989"/>
    </source>
</evidence>
<dbReference type="Pfam" id="PF02628">
    <property type="entry name" value="COX15-CtaA"/>
    <property type="match status" value="1"/>
</dbReference>
<sequence>MACNGWPLCNGSLIPDLTGPVAVVFIHRLAALVGMLLIGGLLVRNYRTRVERPDLYKGSIAAMFFIILQIFSGGAVVMTQLGLFSTLTHAGLATLLFGSLSYLCLHTLPRPAVLAARQPDTLRPGSAEPFDVRLPSGQ</sequence>
<dbReference type="PANTHER" id="PTHR35457">
    <property type="entry name" value="HEME A SYNTHASE"/>
    <property type="match status" value="1"/>
</dbReference>
<keyword evidence="8" id="KW-0350">Heme biosynthesis</keyword>
<evidence type="ECO:0000256" key="9">
    <source>
        <dbReference type="ARBA" id="ARBA00023136"/>
    </source>
</evidence>
<evidence type="ECO:0000256" key="2">
    <source>
        <dbReference type="ARBA" id="ARBA00022475"/>
    </source>
</evidence>
<keyword evidence="2" id="KW-1003">Cell membrane</keyword>
<evidence type="ECO:0000256" key="3">
    <source>
        <dbReference type="ARBA" id="ARBA00022692"/>
    </source>
</evidence>
<proteinExistence type="predicted"/>
<name>I4EMK4_9BACT</name>
<keyword evidence="7" id="KW-0408">Iron</keyword>
<comment type="caution">
    <text evidence="13">The sequence shown here is derived from an EMBL/GenBank/DDBJ whole genome shotgun (WGS) entry which is preliminary data.</text>
</comment>
<keyword evidence="4" id="KW-0479">Metal-binding</keyword>
<protein>
    <submittedName>
        <fullName evidence="13">Cytochrome oxidase assembly</fullName>
    </submittedName>
</protein>
<dbReference type="InterPro" id="IPR003780">
    <property type="entry name" value="COX15/CtaA_fam"/>
</dbReference>
<dbReference type="GO" id="GO:0046872">
    <property type="term" value="F:metal ion binding"/>
    <property type="evidence" value="ECO:0007669"/>
    <property type="project" value="UniProtKB-KW"/>
</dbReference>
<keyword evidence="6" id="KW-0560">Oxidoreductase</keyword>
<keyword evidence="14" id="KW-1185">Reference proteome</keyword>
<organism evidence="13 14">
    <name type="scientific">Nitrolancea hollandica Lb</name>
    <dbReference type="NCBI Taxonomy" id="1129897"/>
    <lineage>
        <taxon>Bacteria</taxon>
        <taxon>Pseudomonadati</taxon>
        <taxon>Thermomicrobiota</taxon>
        <taxon>Thermomicrobia</taxon>
        <taxon>Sphaerobacterales</taxon>
        <taxon>Sphaerobacterineae</taxon>
        <taxon>Sphaerobacteraceae</taxon>
        <taxon>Nitrolancea</taxon>
    </lineage>
</organism>
<feature type="transmembrane region" description="Helical" evidence="12">
    <location>
        <begin position="55"/>
        <end position="77"/>
    </location>
</feature>
<evidence type="ECO:0000256" key="1">
    <source>
        <dbReference type="ARBA" id="ARBA00004141"/>
    </source>
</evidence>
<comment type="pathway">
    <text evidence="11">Porphyrin-containing compound metabolism.</text>
</comment>
<dbReference type="PANTHER" id="PTHR35457:SF1">
    <property type="entry name" value="HEME A SYNTHASE"/>
    <property type="match status" value="1"/>
</dbReference>
<dbReference type="AlphaFoldDB" id="I4EMK4"/>
<dbReference type="GO" id="GO:0016491">
    <property type="term" value="F:oxidoreductase activity"/>
    <property type="evidence" value="ECO:0007669"/>
    <property type="project" value="UniProtKB-KW"/>
</dbReference>
<dbReference type="GO" id="GO:0006784">
    <property type="term" value="P:heme A biosynthetic process"/>
    <property type="evidence" value="ECO:0007669"/>
    <property type="project" value="InterPro"/>
</dbReference>
<dbReference type="Proteomes" id="UP000004221">
    <property type="component" value="Unassembled WGS sequence"/>
</dbReference>
<accession>I4EMK4</accession>
<keyword evidence="10" id="KW-1015">Disulfide bond</keyword>
<evidence type="ECO:0000256" key="6">
    <source>
        <dbReference type="ARBA" id="ARBA00023002"/>
    </source>
</evidence>
<gene>
    <name evidence="13" type="ORF">NITHO_6140004</name>
</gene>
<dbReference type="GO" id="GO:0016020">
    <property type="term" value="C:membrane"/>
    <property type="evidence" value="ECO:0007669"/>
    <property type="project" value="UniProtKB-SubCell"/>
</dbReference>
<evidence type="ECO:0000313" key="14">
    <source>
        <dbReference type="Proteomes" id="UP000004221"/>
    </source>
</evidence>
<comment type="subcellular location">
    <subcellularLocation>
        <location evidence="1">Membrane</location>
        <topology evidence="1">Multi-pass membrane protein</topology>
    </subcellularLocation>
</comment>
<keyword evidence="9 12" id="KW-0472">Membrane</keyword>
<dbReference type="InterPro" id="IPR050450">
    <property type="entry name" value="COX15/CtaA_HemeA_synthase"/>
</dbReference>